<proteinExistence type="predicted"/>
<dbReference type="AlphaFoldDB" id="A0A1E3PRS0"/>
<evidence type="ECO:0000313" key="2">
    <source>
        <dbReference type="Proteomes" id="UP000095009"/>
    </source>
</evidence>
<organism evidence="1 2">
    <name type="scientific">Nadsonia fulvescens var. elongata DSM 6958</name>
    <dbReference type="NCBI Taxonomy" id="857566"/>
    <lineage>
        <taxon>Eukaryota</taxon>
        <taxon>Fungi</taxon>
        <taxon>Dikarya</taxon>
        <taxon>Ascomycota</taxon>
        <taxon>Saccharomycotina</taxon>
        <taxon>Dipodascomycetes</taxon>
        <taxon>Dipodascales</taxon>
        <taxon>Dipodascales incertae sedis</taxon>
        <taxon>Nadsonia</taxon>
    </lineage>
</organism>
<reference evidence="1 2" key="1">
    <citation type="journal article" date="2016" name="Proc. Natl. Acad. Sci. U.S.A.">
        <title>Comparative genomics of biotechnologically important yeasts.</title>
        <authorList>
            <person name="Riley R."/>
            <person name="Haridas S."/>
            <person name="Wolfe K.H."/>
            <person name="Lopes M.R."/>
            <person name="Hittinger C.T."/>
            <person name="Goeker M."/>
            <person name="Salamov A.A."/>
            <person name="Wisecaver J.H."/>
            <person name="Long T.M."/>
            <person name="Calvey C.H."/>
            <person name="Aerts A.L."/>
            <person name="Barry K.W."/>
            <person name="Choi C."/>
            <person name="Clum A."/>
            <person name="Coughlan A.Y."/>
            <person name="Deshpande S."/>
            <person name="Douglass A.P."/>
            <person name="Hanson S.J."/>
            <person name="Klenk H.-P."/>
            <person name="LaButti K.M."/>
            <person name="Lapidus A."/>
            <person name="Lindquist E.A."/>
            <person name="Lipzen A.M."/>
            <person name="Meier-Kolthoff J.P."/>
            <person name="Ohm R.A."/>
            <person name="Otillar R.P."/>
            <person name="Pangilinan J.L."/>
            <person name="Peng Y."/>
            <person name="Rokas A."/>
            <person name="Rosa C.A."/>
            <person name="Scheuner C."/>
            <person name="Sibirny A.A."/>
            <person name="Slot J.C."/>
            <person name="Stielow J.B."/>
            <person name="Sun H."/>
            <person name="Kurtzman C.P."/>
            <person name="Blackwell M."/>
            <person name="Grigoriev I.V."/>
            <person name="Jeffries T.W."/>
        </authorList>
    </citation>
    <scope>NUCLEOTIDE SEQUENCE [LARGE SCALE GENOMIC DNA]</scope>
    <source>
        <strain evidence="1 2">DSM 6958</strain>
    </source>
</reference>
<sequence>MASIQQISQTAIARFHFPQIRMCLIFFIMDRERPSPQKISTQRNKGTANGRQRITIYVFIV</sequence>
<dbReference type="EMBL" id="KV454406">
    <property type="protein sequence ID" value="ODQ68020.1"/>
    <property type="molecule type" value="Genomic_DNA"/>
</dbReference>
<accession>A0A1E3PRS0</accession>
<evidence type="ECO:0000313" key="1">
    <source>
        <dbReference type="EMBL" id="ODQ68020.1"/>
    </source>
</evidence>
<name>A0A1E3PRS0_9ASCO</name>
<gene>
    <name evidence="1" type="ORF">NADFUDRAFT_68350</name>
</gene>
<protein>
    <submittedName>
        <fullName evidence="1">Uncharacterized protein</fullName>
    </submittedName>
</protein>
<keyword evidence="2" id="KW-1185">Reference proteome</keyword>
<dbReference type="Proteomes" id="UP000095009">
    <property type="component" value="Unassembled WGS sequence"/>
</dbReference>